<evidence type="ECO:0000256" key="2">
    <source>
        <dbReference type="SAM" id="Phobius"/>
    </source>
</evidence>
<evidence type="ECO:0000256" key="1">
    <source>
        <dbReference type="SAM" id="MobiDB-lite"/>
    </source>
</evidence>
<keyword evidence="4" id="KW-1185">Reference proteome</keyword>
<dbReference type="AlphaFoldDB" id="A0A421AWK3"/>
<feature type="transmembrane region" description="Helical" evidence="2">
    <location>
        <begin position="68"/>
        <end position="91"/>
    </location>
</feature>
<dbReference type="RefSeq" id="WP_170224699.1">
    <property type="nucleotide sequence ID" value="NZ_RCDD01000009.1"/>
</dbReference>
<keyword evidence="2" id="KW-0812">Transmembrane</keyword>
<evidence type="ECO:0000313" key="3">
    <source>
        <dbReference type="EMBL" id="RLK53957.1"/>
    </source>
</evidence>
<organism evidence="3 4">
    <name type="scientific">Actinokineospora cianjurensis</name>
    <dbReference type="NCBI Taxonomy" id="585224"/>
    <lineage>
        <taxon>Bacteria</taxon>
        <taxon>Bacillati</taxon>
        <taxon>Actinomycetota</taxon>
        <taxon>Actinomycetes</taxon>
        <taxon>Pseudonocardiales</taxon>
        <taxon>Pseudonocardiaceae</taxon>
        <taxon>Actinokineospora</taxon>
    </lineage>
</organism>
<accession>A0A421AWK3</accession>
<feature type="transmembrane region" description="Helical" evidence="2">
    <location>
        <begin position="32"/>
        <end position="56"/>
    </location>
</feature>
<dbReference type="EMBL" id="RCDD01000009">
    <property type="protein sequence ID" value="RLK53957.1"/>
    <property type="molecule type" value="Genomic_DNA"/>
</dbReference>
<name>A0A421AWK3_9PSEU</name>
<feature type="region of interest" description="Disordered" evidence="1">
    <location>
        <begin position="106"/>
        <end position="137"/>
    </location>
</feature>
<comment type="caution">
    <text evidence="3">The sequence shown here is derived from an EMBL/GenBank/DDBJ whole genome shotgun (WGS) entry which is preliminary data.</text>
</comment>
<dbReference type="Proteomes" id="UP000282454">
    <property type="component" value="Unassembled WGS sequence"/>
</dbReference>
<keyword evidence="2" id="KW-1133">Transmembrane helix</keyword>
<gene>
    <name evidence="3" type="ORF">CLV68_6339</name>
</gene>
<sequence length="266" mass="27359">MNQVPRQAEPHEPLGRWTAGFGSFADLAGISLLYSVGWLGGVIGGAIGTLLGVVRLVQLRGRPLGRSIIAPVAVIAVGCGALALSAGHYIAPEQQAVASVAAPVTSTRATPSTPPTDLAGGTSTTVDTPPPDAASTPEPFYSGQIRLTLEQGVNLDSGPRKATDATGPSGASDLYFGRSTSTLYANGGDLFSDSGPDKDAYADCRKLLKDQTAGSSHGIAIVGLKFCFLTSEKNLAWIRVNESNTVGGAATDNVVVDVKLWTNPQP</sequence>
<keyword evidence="2" id="KW-0472">Membrane</keyword>
<reference evidence="3 4" key="1">
    <citation type="submission" date="2018-10" db="EMBL/GenBank/DDBJ databases">
        <title>Genomic Encyclopedia of Archaeal and Bacterial Type Strains, Phase II (KMG-II): from individual species to whole genera.</title>
        <authorList>
            <person name="Goeker M."/>
        </authorList>
    </citation>
    <scope>NUCLEOTIDE SEQUENCE [LARGE SCALE GENOMIC DNA]</scope>
    <source>
        <strain evidence="3 4">DSM 45657</strain>
    </source>
</reference>
<proteinExistence type="predicted"/>
<protein>
    <submittedName>
        <fullName evidence="3">Uncharacterized protein</fullName>
    </submittedName>
</protein>
<evidence type="ECO:0000313" key="4">
    <source>
        <dbReference type="Proteomes" id="UP000282454"/>
    </source>
</evidence>